<keyword evidence="5 8" id="KW-0472">Membrane</keyword>
<dbReference type="PRINTS" id="PR00124">
    <property type="entry name" value="ATPASEC"/>
</dbReference>
<evidence type="ECO:0000256" key="1">
    <source>
        <dbReference type="ARBA" id="ARBA00004141"/>
    </source>
</evidence>
<dbReference type="Gene3D" id="1.20.120.610">
    <property type="entry name" value="lithium bound rotor ring of v- atpase"/>
    <property type="match status" value="1"/>
</dbReference>
<proteinExistence type="inferred from homology"/>
<dbReference type="AlphaFoldDB" id="A0A1T4XPG3"/>
<dbReference type="GO" id="GO:0033177">
    <property type="term" value="C:proton-transporting two-sector ATPase complex, proton-transporting domain"/>
    <property type="evidence" value="ECO:0007669"/>
    <property type="project" value="InterPro"/>
</dbReference>
<feature type="signal peptide" evidence="9">
    <location>
        <begin position="1"/>
        <end position="28"/>
    </location>
</feature>
<dbReference type="GO" id="GO:0045259">
    <property type="term" value="C:proton-transporting ATP synthase complex"/>
    <property type="evidence" value="ECO:0007669"/>
    <property type="project" value="InterPro"/>
</dbReference>
<dbReference type="Pfam" id="PF00137">
    <property type="entry name" value="ATP-synt_C"/>
    <property type="match status" value="1"/>
</dbReference>
<sequence length="125" mass="12365">MKTKFSKLFVTILIVAAVTCCGALGVFAADDANADTTAATTASETVNTDNDHNSSLSIGLVAAALATGLAGIGGGMAVASAAPAAIAANSENEKTFGKSLIFVALGESIALYGLVISIMILSKLV</sequence>
<evidence type="ECO:0000256" key="6">
    <source>
        <dbReference type="ARBA" id="ARBA00032200"/>
    </source>
</evidence>
<dbReference type="GO" id="GO:0015078">
    <property type="term" value="F:proton transmembrane transporter activity"/>
    <property type="evidence" value="ECO:0007669"/>
    <property type="project" value="InterPro"/>
</dbReference>
<feature type="transmembrane region" description="Helical" evidence="8">
    <location>
        <begin position="58"/>
        <end position="88"/>
    </location>
</feature>
<dbReference type="Proteomes" id="UP000190286">
    <property type="component" value="Unassembled WGS sequence"/>
</dbReference>
<organism evidence="11 12">
    <name type="scientific">Gemmiger formicilis</name>
    <dbReference type="NCBI Taxonomy" id="745368"/>
    <lineage>
        <taxon>Bacteria</taxon>
        <taxon>Bacillati</taxon>
        <taxon>Bacillota</taxon>
        <taxon>Clostridia</taxon>
        <taxon>Eubacteriales</taxon>
        <taxon>Gemmiger</taxon>
    </lineage>
</organism>
<dbReference type="InterPro" id="IPR000454">
    <property type="entry name" value="ATP_synth_F0_csu"/>
</dbReference>
<keyword evidence="3 8" id="KW-0812">Transmembrane</keyword>
<feature type="chain" id="PRO_5013160050" description="ATP synthase F(0) sector subunit c" evidence="9">
    <location>
        <begin position="29"/>
        <end position="125"/>
    </location>
</feature>
<evidence type="ECO:0000256" key="4">
    <source>
        <dbReference type="ARBA" id="ARBA00022989"/>
    </source>
</evidence>
<dbReference type="CDD" id="cd18120">
    <property type="entry name" value="ATP-synt_Vo_Ao_c"/>
    <property type="match status" value="1"/>
</dbReference>
<keyword evidence="4 8" id="KW-1133">Transmembrane helix</keyword>
<evidence type="ECO:0000313" key="11">
    <source>
        <dbReference type="EMBL" id="SKA91432.1"/>
    </source>
</evidence>
<keyword evidence="12" id="KW-1185">Reference proteome</keyword>
<evidence type="ECO:0000259" key="10">
    <source>
        <dbReference type="Pfam" id="PF00137"/>
    </source>
</evidence>
<dbReference type="EMBL" id="FUYF01000013">
    <property type="protein sequence ID" value="SKA91432.1"/>
    <property type="molecule type" value="Genomic_DNA"/>
</dbReference>
<name>A0A1T4XPG3_9FIRM</name>
<evidence type="ECO:0000256" key="2">
    <source>
        <dbReference type="ARBA" id="ARBA00006704"/>
    </source>
</evidence>
<accession>A0A1T4XPG3</accession>
<dbReference type="SUPFAM" id="SSF81333">
    <property type="entry name" value="F1F0 ATP synthase subunit C"/>
    <property type="match status" value="1"/>
</dbReference>
<dbReference type="STRING" id="745368.SAMN02745178_02132"/>
<feature type="transmembrane region" description="Helical" evidence="8">
    <location>
        <begin position="100"/>
        <end position="121"/>
    </location>
</feature>
<evidence type="ECO:0000256" key="9">
    <source>
        <dbReference type="SAM" id="SignalP"/>
    </source>
</evidence>
<dbReference type="OrthoDB" id="5771683at2"/>
<dbReference type="GO" id="GO:0015986">
    <property type="term" value="P:proton motive force-driven ATP synthesis"/>
    <property type="evidence" value="ECO:0007669"/>
    <property type="project" value="InterPro"/>
</dbReference>
<dbReference type="InterPro" id="IPR035921">
    <property type="entry name" value="F/V-ATP_Csub_sf"/>
</dbReference>
<evidence type="ECO:0000256" key="8">
    <source>
        <dbReference type="SAM" id="Phobius"/>
    </source>
</evidence>
<dbReference type="InterPro" id="IPR002379">
    <property type="entry name" value="ATPase_proteolipid_c-like_dom"/>
</dbReference>
<protein>
    <recommendedName>
        <fullName evidence="6">ATP synthase F(0) sector subunit c</fullName>
    </recommendedName>
    <alternativeName>
        <fullName evidence="7">F-type ATPase subunit c</fullName>
    </alternativeName>
</protein>
<evidence type="ECO:0000256" key="7">
    <source>
        <dbReference type="ARBA" id="ARBA00032887"/>
    </source>
</evidence>
<reference evidence="11 12" key="1">
    <citation type="submission" date="2017-02" db="EMBL/GenBank/DDBJ databases">
        <authorList>
            <person name="Peterson S.W."/>
        </authorList>
    </citation>
    <scope>NUCLEOTIDE SEQUENCE [LARGE SCALE GENOMIC DNA]</scope>
    <source>
        <strain evidence="11 12">ATCC 27749</strain>
    </source>
</reference>
<gene>
    <name evidence="11" type="ORF">SAMN02745178_02132</name>
</gene>
<evidence type="ECO:0000256" key="3">
    <source>
        <dbReference type="ARBA" id="ARBA00022692"/>
    </source>
</evidence>
<evidence type="ECO:0000256" key="5">
    <source>
        <dbReference type="ARBA" id="ARBA00023136"/>
    </source>
</evidence>
<keyword evidence="9" id="KW-0732">Signal</keyword>
<comment type="similarity">
    <text evidence="2">Belongs to the ATPase C chain family.</text>
</comment>
<feature type="domain" description="V-ATPase proteolipid subunit C-like" evidence="10">
    <location>
        <begin position="62"/>
        <end position="120"/>
    </location>
</feature>
<evidence type="ECO:0000313" key="12">
    <source>
        <dbReference type="Proteomes" id="UP000190286"/>
    </source>
</evidence>
<comment type="subcellular location">
    <subcellularLocation>
        <location evidence="1">Membrane</location>
        <topology evidence="1">Multi-pass membrane protein</topology>
    </subcellularLocation>
</comment>
<dbReference type="GeneID" id="93338581"/>
<dbReference type="RefSeq" id="WP_078784999.1">
    <property type="nucleotide sequence ID" value="NZ_CABIYV010000002.1"/>
</dbReference>